<dbReference type="RefSeq" id="WP_344873755.1">
    <property type="nucleotide sequence ID" value="NZ_BAABAL010000006.1"/>
</dbReference>
<evidence type="ECO:0000259" key="4">
    <source>
        <dbReference type="PROSITE" id="PS50949"/>
    </source>
</evidence>
<dbReference type="InterPro" id="IPR011663">
    <property type="entry name" value="UTRA"/>
</dbReference>
<dbReference type="CDD" id="cd07377">
    <property type="entry name" value="WHTH_GntR"/>
    <property type="match status" value="1"/>
</dbReference>
<evidence type="ECO:0000313" key="5">
    <source>
        <dbReference type="EMBL" id="GAA4002262.1"/>
    </source>
</evidence>
<feature type="domain" description="HTH gntR-type" evidence="4">
    <location>
        <begin position="3"/>
        <end position="71"/>
    </location>
</feature>
<keyword evidence="3" id="KW-0804">Transcription</keyword>
<dbReference type="SUPFAM" id="SSF46785">
    <property type="entry name" value="Winged helix' DNA-binding domain"/>
    <property type="match status" value="1"/>
</dbReference>
<dbReference type="PROSITE" id="PS50949">
    <property type="entry name" value="HTH_GNTR"/>
    <property type="match status" value="1"/>
</dbReference>
<dbReference type="SUPFAM" id="SSF64288">
    <property type="entry name" value="Chorismate lyase-like"/>
    <property type="match status" value="1"/>
</dbReference>
<sequence>MARRGYREIADEIRSLIDSGTLPPGSKVPGENEIMAQYGVAQPTARRALDALKNAGLVVARRGSGTYVREFRPVRRVSPDRLKTAVWGADRSIWSVTDNRRLAVSDVRVSEEAAPPHVAHILDLAADDQVVARRRLYVVEDHAIQLATSYYPATLVKGSAIAETDTGSGGAYARLKELGQEPVHFREELRTRMPNTEEAKTLHLVQGTPVIEIIRTAYTADNVPVELNEMILDSGSYMLEYKFSAHPN</sequence>
<dbReference type="InterPro" id="IPR000524">
    <property type="entry name" value="Tscrpt_reg_HTH_GntR"/>
</dbReference>
<evidence type="ECO:0000256" key="1">
    <source>
        <dbReference type="ARBA" id="ARBA00023015"/>
    </source>
</evidence>
<dbReference type="InterPro" id="IPR036390">
    <property type="entry name" value="WH_DNA-bd_sf"/>
</dbReference>
<dbReference type="EMBL" id="BAABAL010000006">
    <property type="protein sequence ID" value="GAA4002262.1"/>
    <property type="molecule type" value="Genomic_DNA"/>
</dbReference>
<keyword evidence="2" id="KW-0238">DNA-binding</keyword>
<proteinExistence type="predicted"/>
<reference evidence="6" key="1">
    <citation type="journal article" date="2019" name="Int. J. Syst. Evol. Microbiol.">
        <title>The Global Catalogue of Microorganisms (GCM) 10K type strain sequencing project: providing services to taxonomists for standard genome sequencing and annotation.</title>
        <authorList>
            <consortium name="The Broad Institute Genomics Platform"/>
            <consortium name="The Broad Institute Genome Sequencing Center for Infectious Disease"/>
            <person name="Wu L."/>
            <person name="Ma J."/>
        </authorList>
    </citation>
    <scope>NUCLEOTIDE SEQUENCE [LARGE SCALE GENOMIC DNA]</scope>
    <source>
        <strain evidence="6">JCM 17342</strain>
    </source>
</reference>
<dbReference type="PANTHER" id="PTHR44846:SF17">
    <property type="entry name" value="GNTR-FAMILY TRANSCRIPTIONAL REGULATOR"/>
    <property type="match status" value="1"/>
</dbReference>
<name>A0ABP7RUU2_9PSEU</name>
<dbReference type="SMART" id="SM00866">
    <property type="entry name" value="UTRA"/>
    <property type="match status" value="1"/>
</dbReference>
<evidence type="ECO:0000313" key="6">
    <source>
        <dbReference type="Proteomes" id="UP001501747"/>
    </source>
</evidence>
<dbReference type="PANTHER" id="PTHR44846">
    <property type="entry name" value="MANNOSYL-D-GLYCERATE TRANSPORT/METABOLISM SYSTEM REPRESSOR MNGR-RELATED"/>
    <property type="match status" value="1"/>
</dbReference>
<dbReference type="InterPro" id="IPR036388">
    <property type="entry name" value="WH-like_DNA-bd_sf"/>
</dbReference>
<dbReference type="Pfam" id="PF00392">
    <property type="entry name" value="GntR"/>
    <property type="match status" value="1"/>
</dbReference>
<evidence type="ECO:0000256" key="2">
    <source>
        <dbReference type="ARBA" id="ARBA00023125"/>
    </source>
</evidence>
<dbReference type="Pfam" id="PF07702">
    <property type="entry name" value="UTRA"/>
    <property type="match status" value="1"/>
</dbReference>
<evidence type="ECO:0000256" key="3">
    <source>
        <dbReference type="ARBA" id="ARBA00023163"/>
    </source>
</evidence>
<dbReference type="Gene3D" id="3.40.1410.10">
    <property type="entry name" value="Chorismate lyase-like"/>
    <property type="match status" value="1"/>
</dbReference>
<accession>A0ABP7RUU2</accession>
<dbReference type="InterPro" id="IPR028978">
    <property type="entry name" value="Chorismate_lyase_/UTRA_dom_sf"/>
</dbReference>
<dbReference type="Gene3D" id="1.10.10.10">
    <property type="entry name" value="Winged helix-like DNA-binding domain superfamily/Winged helix DNA-binding domain"/>
    <property type="match status" value="1"/>
</dbReference>
<dbReference type="SMART" id="SM00345">
    <property type="entry name" value="HTH_GNTR"/>
    <property type="match status" value="1"/>
</dbReference>
<protein>
    <submittedName>
        <fullName evidence="5">GntR family transcriptional regulator</fullName>
    </submittedName>
</protein>
<organism evidence="5 6">
    <name type="scientific">Allokutzneria multivorans</name>
    <dbReference type="NCBI Taxonomy" id="1142134"/>
    <lineage>
        <taxon>Bacteria</taxon>
        <taxon>Bacillati</taxon>
        <taxon>Actinomycetota</taxon>
        <taxon>Actinomycetes</taxon>
        <taxon>Pseudonocardiales</taxon>
        <taxon>Pseudonocardiaceae</taxon>
        <taxon>Allokutzneria</taxon>
    </lineage>
</organism>
<dbReference type="Proteomes" id="UP001501747">
    <property type="component" value="Unassembled WGS sequence"/>
</dbReference>
<gene>
    <name evidence="5" type="ORF">GCM10022247_23780</name>
</gene>
<keyword evidence="1" id="KW-0805">Transcription regulation</keyword>
<comment type="caution">
    <text evidence="5">The sequence shown here is derived from an EMBL/GenBank/DDBJ whole genome shotgun (WGS) entry which is preliminary data.</text>
</comment>
<dbReference type="PRINTS" id="PR00035">
    <property type="entry name" value="HTHGNTR"/>
</dbReference>
<keyword evidence="6" id="KW-1185">Reference proteome</keyword>
<dbReference type="InterPro" id="IPR050679">
    <property type="entry name" value="Bact_HTH_transcr_reg"/>
</dbReference>